<dbReference type="CDD" id="cd02140">
    <property type="entry name" value="Frm2-like"/>
    <property type="match status" value="1"/>
</dbReference>
<dbReference type="PANTHER" id="PTHR43035:SF1">
    <property type="entry name" value="FATTY ACID REPRESSION MUTANT PROTEIN 2-RELATED"/>
    <property type="match status" value="1"/>
</dbReference>
<sequence>MQRTPLLRQFSKLLPLRPTSILQKPFPSSTSVTSSSPFSTTHPTKMTSFDTIPFKAATELRRSIYPLTNTSTISDARIKELVEATILNTPSSFNSQSTRLVVLVKQEHEKFWDIVTEVLKGMLPEEQFEKSSKGRMKMFRAAYGTALFYEDRAVIKGLQDKMSQFAEHFPQWSEHTSAMHQYVLWTALEAEGLGANLQHYNPIANEKVAKAFNIPDGWELKAQLVFGDPAGSARNDLKVRDTQPLEERIKFVGL</sequence>
<dbReference type="GO" id="GO:0005737">
    <property type="term" value="C:cytoplasm"/>
    <property type="evidence" value="ECO:0007669"/>
    <property type="project" value="UniProtKB-SubCell"/>
</dbReference>
<dbReference type="SUPFAM" id="SSF55469">
    <property type="entry name" value="FMN-dependent nitroreductase-like"/>
    <property type="match status" value="1"/>
</dbReference>
<dbReference type="GO" id="GO:0034599">
    <property type="term" value="P:cellular response to oxidative stress"/>
    <property type="evidence" value="ECO:0007669"/>
    <property type="project" value="InterPro"/>
</dbReference>
<dbReference type="EMBL" id="LAFY01004137">
    <property type="protein sequence ID" value="KJX94544.1"/>
    <property type="molecule type" value="Genomic_DNA"/>
</dbReference>
<evidence type="ECO:0000256" key="5">
    <source>
        <dbReference type="ARBA" id="ARBA00023002"/>
    </source>
</evidence>
<comment type="caution">
    <text evidence="8">The sequence shown here is derived from an EMBL/GenBank/DDBJ whole genome shotgun (WGS) entry which is preliminary data.</text>
</comment>
<proteinExistence type="inferred from homology"/>
<dbReference type="PANTHER" id="PTHR43035">
    <property type="entry name" value="FATTY ACID REPRESSION MUTANT PROTEIN 2-RELATED"/>
    <property type="match status" value="1"/>
</dbReference>
<evidence type="ECO:0000256" key="3">
    <source>
        <dbReference type="ARBA" id="ARBA00007118"/>
    </source>
</evidence>
<dbReference type="InterPro" id="IPR000415">
    <property type="entry name" value="Nitroreductase-like"/>
</dbReference>
<evidence type="ECO:0000313" key="9">
    <source>
        <dbReference type="Proteomes" id="UP000033647"/>
    </source>
</evidence>
<dbReference type="Gene3D" id="3.40.109.10">
    <property type="entry name" value="NADH Oxidase"/>
    <property type="match status" value="1"/>
</dbReference>
<protein>
    <recommendedName>
        <fullName evidence="7">Nitroreductase domain-containing protein</fullName>
    </recommendedName>
</protein>
<keyword evidence="5" id="KW-0560">Oxidoreductase</keyword>
<feature type="domain" description="Nitroreductase" evidence="7">
    <location>
        <begin position="61"/>
        <end position="227"/>
    </location>
</feature>
<dbReference type="Pfam" id="PF00881">
    <property type="entry name" value="Nitroreductase"/>
    <property type="match status" value="1"/>
</dbReference>
<dbReference type="GO" id="GO:0016491">
    <property type="term" value="F:oxidoreductase activity"/>
    <property type="evidence" value="ECO:0007669"/>
    <property type="project" value="UniProtKB-KW"/>
</dbReference>
<comment type="similarity">
    <text evidence="3">Belongs to the nitroreductase family.</text>
</comment>
<evidence type="ECO:0000256" key="4">
    <source>
        <dbReference type="ARBA" id="ARBA00022490"/>
    </source>
</evidence>
<reference evidence="8 9" key="1">
    <citation type="submission" date="2015-03" db="EMBL/GenBank/DDBJ databases">
        <title>RNA-seq based gene annotation and comparative genomics of four Zymoseptoria species reveal species-specific pathogenicity related genes and transposable element activity.</title>
        <authorList>
            <person name="Grandaubert J."/>
            <person name="Bhattacharyya A."/>
            <person name="Stukenbrock E.H."/>
        </authorList>
    </citation>
    <scope>NUCLEOTIDE SEQUENCE [LARGE SCALE GENOMIC DNA]</scope>
    <source>
        <strain evidence="8 9">Zb18110</strain>
    </source>
</reference>
<keyword evidence="6" id="KW-0539">Nucleus</keyword>
<dbReference type="STRING" id="1047168.A0A0F4GB28"/>
<organism evidence="8 9">
    <name type="scientific">Zymoseptoria brevis</name>
    <dbReference type="NCBI Taxonomy" id="1047168"/>
    <lineage>
        <taxon>Eukaryota</taxon>
        <taxon>Fungi</taxon>
        <taxon>Dikarya</taxon>
        <taxon>Ascomycota</taxon>
        <taxon>Pezizomycotina</taxon>
        <taxon>Dothideomycetes</taxon>
        <taxon>Dothideomycetidae</taxon>
        <taxon>Mycosphaerellales</taxon>
        <taxon>Mycosphaerellaceae</taxon>
        <taxon>Zymoseptoria</taxon>
    </lineage>
</organism>
<dbReference type="AlphaFoldDB" id="A0A0F4GB28"/>
<dbReference type="InterPro" id="IPR029479">
    <property type="entry name" value="Nitroreductase"/>
</dbReference>
<keyword evidence="9" id="KW-1185">Reference proteome</keyword>
<comment type="subcellular location">
    <subcellularLocation>
        <location evidence="2">Cytoplasm</location>
    </subcellularLocation>
    <subcellularLocation>
        <location evidence="1">Nucleus</location>
    </subcellularLocation>
</comment>
<gene>
    <name evidence="8" type="ORF">TI39_contig4178g00001</name>
</gene>
<evidence type="ECO:0000256" key="1">
    <source>
        <dbReference type="ARBA" id="ARBA00004123"/>
    </source>
</evidence>
<evidence type="ECO:0000259" key="7">
    <source>
        <dbReference type="Pfam" id="PF00881"/>
    </source>
</evidence>
<evidence type="ECO:0000313" key="8">
    <source>
        <dbReference type="EMBL" id="KJX94544.1"/>
    </source>
</evidence>
<evidence type="ECO:0000256" key="2">
    <source>
        <dbReference type="ARBA" id="ARBA00004496"/>
    </source>
</evidence>
<dbReference type="InterPro" id="IPR033877">
    <property type="entry name" value="Frm2/Hbn1"/>
</dbReference>
<name>A0A0F4GB28_9PEZI</name>
<accession>A0A0F4GB28</accession>
<dbReference type="FunFam" id="3.40.109.10:FF:000001">
    <property type="entry name" value="Nitroreductase family"/>
    <property type="match status" value="1"/>
</dbReference>
<evidence type="ECO:0000256" key="6">
    <source>
        <dbReference type="ARBA" id="ARBA00023242"/>
    </source>
</evidence>
<dbReference type="Proteomes" id="UP000033647">
    <property type="component" value="Unassembled WGS sequence"/>
</dbReference>
<dbReference type="GO" id="GO:0005634">
    <property type="term" value="C:nucleus"/>
    <property type="evidence" value="ECO:0007669"/>
    <property type="project" value="UniProtKB-SubCell"/>
</dbReference>
<keyword evidence="4" id="KW-0963">Cytoplasm</keyword>
<dbReference type="OrthoDB" id="2138173at2759"/>